<dbReference type="SUPFAM" id="SSF103481">
    <property type="entry name" value="Multidrug resistance efflux transporter EmrE"/>
    <property type="match status" value="2"/>
</dbReference>
<dbReference type="Proteomes" id="UP000460290">
    <property type="component" value="Unassembled WGS sequence"/>
</dbReference>
<keyword evidence="1" id="KW-0812">Transmembrane</keyword>
<keyword evidence="1" id="KW-1133">Transmembrane helix</keyword>
<feature type="transmembrane region" description="Helical" evidence="1">
    <location>
        <begin position="250"/>
        <end position="269"/>
    </location>
</feature>
<sequence length="309" mass="33082">MSNATATNASRRDSSTWPRWVLLTALLAGNVALALGPWFVRLADTGPVSAAFWRLFLALPFLILLAKGTGQALTGIPRKTLILVALGSAAFALDLSSWHIGIEKTRLGNATLFGNAGSIVLLFWTFIITRTVPRGMEWLAIIFALGGASILLGRSLEISTATLIGDLFCLAAGLFYAVYLLTLQDARKGIGAWSLLVWVSIFACPVILALALVNGEPVWPTDWTPIVILFVSSQLIGQGLLVFSLRHFPPLIIGLALLTQPAVAAMIGYSAFGEVLLPLDIFGMLLLGGALLVAKRNRVERKTPPKLAP</sequence>
<feature type="transmembrane region" description="Helical" evidence="1">
    <location>
        <begin position="20"/>
        <end position="39"/>
    </location>
</feature>
<evidence type="ECO:0000313" key="3">
    <source>
        <dbReference type="EMBL" id="MXO82814.1"/>
    </source>
</evidence>
<feature type="transmembrane region" description="Helical" evidence="1">
    <location>
        <begin position="138"/>
        <end position="156"/>
    </location>
</feature>
<accession>A0A844Z5Q0</accession>
<dbReference type="PANTHER" id="PTHR22911">
    <property type="entry name" value="ACYL-MALONYL CONDENSING ENZYME-RELATED"/>
    <property type="match status" value="1"/>
</dbReference>
<dbReference type="InterPro" id="IPR037185">
    <property type="entry name" value="EmrE-like"/>
</dbReference>
<comment type="caution">
    <text evidence="3">The sequence shown here is derived from an EMBL/GenBank/DDBJ whole genome shotgun (WGS) entry which is preliminary data.</text>
</comment>
<dbReference type="GO" id="GO:0016020">
    <property type="term" value="C:membrane"/>
    <property type="evidence" value="ECO:0007669"/>
    <property type="project" value="InterPro"/>
</dbReference>
<dbReference type="InterPro" id="IPR000620">
    <property type="entry name" value="EamA_dom"/>
</dbReference>
<feature type="transmembrane region" description="Helical" evidence="1">
    <location>
        <begin position="193"/>
        <end position="213"/>
    </location>
</feature>
<dbReference type="Pfam" id="PF00892">
    <property type="entry name" value="EamA"/>
    <property type="match status" value="2"/>
</dbReference>
<gene>
    <name evidence="3" type="ORF">GRI35_05480</name>
</gene>
<dbReference type="RefSeq" id="WP_160613222.1">
    <property type="nucleotide sequence ID" value="NZ_JAUFQM010000001.1"/>
</dbReference>
<feature type="transmembrane region" description="Helical" evidence="1">
    <location>
        <begin position="51"/>
        <end position="69"/>
    </location>
</feature>
<feature type="transmembrane region" description="Helical" evidence="1">
    <location>
        <begin position="275"/>
        <end position="294"/>
    </location>
</feature>
<feature type="transmembrane region" description="Helical" evidence="1">
    <location>
        <begin position="225"/>
        <end position="243"/>
    </location>
</feature>
<dbReference type="EMBL" id="WTYZ01000001">
    <property type="protein sequence ID" value="MXO82814.1"/>
    <property type="molecule type" value="Genomic_DNA"/>
</dbReference>
<evidence type="ECO:0000256" key="1">
    <source>
        <dbReference type="SAM" id="Phobius"/>
    </source>
</evidence>
<feature type="domain" description="EamA" evidence="2">
    <location>
        <begin position="25"/>
        <end position="152"/>
    </location>
</feature>
<proteinExistence type="predicted"/>
<reference evidence="3 4" key="1">
    <citation type="submission" date="2019-12" db="EMBL/GenBank/DDBJ databases">
        <title>Genomic-based taxomic classification of the family Erythrobacteraceae.</title>
        <authorList>
            <person name="Xu L."/>
        </authorList>
    </citation>
    <scope>NUCLEOTIDE SEQUENCE [LARGE SCALE GENOMIC DNA]</scope>
    <source>
        <strain evidence="3 4">KCTC 42006</strain>
    </source>
</reference>
<dbReference type="AlphaFoldDB" id="A0A844Z5Q0"/>
<feature type="transmembrane region" description="Helical" evidence="1">
    <location>
        <begin position="162"/>
        <end position="181"/>
    </location>
</feature>
<keyword evidence="4" id="KW-1185">Reference proteome</keyword>
<organism evidence="3 4">
    <name type="scientific">Pontixanthobacter aestiaquae</name>
    <dbReference type="NCBI Taxonomy" id="1509367"/>
    <lineage>
        <taxon>Bacteria</taxon>
        <taxon>Pseudomonadati</taxon>
        <taxon>Pseudomonadota</taxon>
        <taxon>Alphaproteobacteria</taxon>
        <taxon>Sphingomonadales</taxon>
        <taxon>Erythrobacteraceae</taxon>
        <taxon>Pontixanthobacter</taxon>
    </lineage>
</organism>
<feature type="domain" description="EamA" evidence="2">
    <location>
        <begin position="164"/>
        <end position="292"/>
    </location>
</feature>
<feature type="transmembrane region" description="Helical" evidence="1">
    <location>
        <begin position="107"/>
        <end position="126"/>
    </location>
</feature>
<protein>
    <submittedName>
        <fullName evidence="3">EamA family transporter</fullName>
    </submittedName>
</protein>
<feature type="transmembrane region" description="Helical" evidence="1">
    <location>
        <begin position="81"/>
        <end position="101"/>
    </location>
</feature>
<dbReference type="OrthoDB" id="8770617at2"/>
<evidence type="ECO:0000313" key="4">
    <source>
        <dbReference type="Proteomes" id="UP000460290"/>
    </source>
</evidence>
<keyword evidence="1" id="KW-0472">Membrane</keyword>
<name>A0A844Z5Q0_9SPHN</name>
<evidence type="ECO:0000259" key="2">
    <source>
        <dbReference type="Pfam" id="PF00892"/>
    </source>
</evidence>